<proteinExistence type="predicted"/>
<evidence type="ECO:0000313" key="2">
    <source>
        <dbReference type="Proteomes" id="UP000005267"/>
    </source>
</evidence>
<name>I3UFS3_ADVKW</name>
<evidence type="ECO:0000313" key="1">
    <source>
        <dbReference type="EMBL" id="AFK63861.1"/>
    </source>
</evidence>
<sequence length="77" mass="8244">MGLYIVKICVEQGYLPYDAQPATCDGKTNFAAALPGYLQAISRVSPGHYHALAAPAAEVDKARHRVTGQRVTAVTPF</sequence>
<dbReference type="Proteomes" id="UP000005267">
    <property type="component" value="Chromosome"/>
</dbReference>
<dbReference type="HOGENOM" id="CLU_2630193_0_0_4"/>
<gene>
    <name evidence="1" type="ordered locus">TKWG_20635</name>
</gene>
<reference evidence="1 2" key="1">
    <citation type="journal article" date="2011" name="J. Bacteriol.">
        <title>Whole-genome shotgun sequencing of the sulfur-oxidizing chemoautotroph Tetrathiobacter kashmirensis.</title>
        <authorList>
            <person name="Ghosh W."/>
            <person name="George A."/>
            <person name="Agarwal A."/>
            <person name="Raj P."/>
            <person name="Alam M."/>
            <person name="Pyne P."/>
            <person name="Das Gupta S.K."/>
        </authorList>
    </citation>
    <scope>NUCLEOTIDE SEQUENCE [LARGE SCALE GENOMIC DNA]</scope>
    <source>
        <strain evidence="1 2">WT001</strain>
    </source>
</reference>
<organism evidence="1 2">
    <name type="scientific">Advenella kashmirensis (strain DSM 17095 / LMG 22695 / WT001)</name>
    <name type="common">Tetrathiobacter kashmirensis</name>
    <dbReference type="NCBI Taxonomy" id="1036672"/>
    <lineage>
        <taxon>Bacteria</taxon>
        <taxon>Pseudomonadati</taxon>
        <taxon>Pseudomonadota</taxon>
        <taxon>Betaproteobacteria</taxon>
        <taxon>Burkholderiales</taxon>
        <taxon>Alcaligenaceae</taxon>
    </lineage>
</organism>
<dbReference type="KEGG" id="aka:TKWG_20635"/>
<dbReference type="STRING" id="1036672.TKWG_20635"/>
<dbReference type="EMBL" id="CP003555">
    <property type="protein sequence ID" value="AFK63861.1"/>
    <property type="molecule type" value="Genomic_DNA"/>
</dbReference>
<reference evidence="2" key="2">
    <citation type="journal article" date="2013" name="PLoS ONE">
        <title>Genome implosion elicits host-confinement in Alcaligenaceae: evidence from the comparative genomics of Tetrathiobacter kashmirensis, a pathogen in the making.</title>
        <authorList>
            <person name="Ghosh W."/>
            <person name="Alam M."/>
            <person name="Roy C."/>
            <person name="Pyne P."/>
            <person name="George A."/>
            <person name="Chakraborty R."/>
            <person name="Majumder S."/>
            <person name="Agarwal A."/>
            <person name="Chakraborty S."/>
            <person name="Majumdar S."/>
            <person name="Gupta S.K."/>
        </authorList>
    </citation>
    <scope>NUCLEOTIDE SEQUENCE [LARGE SCALE GENOMIC DNA]</scope>
    <source>
        <strain evidence="2">WT001</strain>
    </source>
</reference>
<protein>
    <submittedName>
        <fullName evidence="1">Uncharacterized protein</fullName>
    </submittedName>
</protein>
<dbReference type="AlphaFoldDB" id="I3UFS3"/>
<accession>I3UFS3</accession>
<keyword evidence="2" id="KW-1185">Reference proteome</keyword>